<organism evidence="1 2">
    <name type="scientific">Phascolarctobacterium succinatutens YIT 12067</name>
    <dbReference type="NCBI Taxonomy" id="626939"/>
    <lineage>
        <taxon>Bacteria</taxon>
        <taxon>Bacillati</taxon>
        <taxon>Bacillota</taxon>
        <taxon>Negativicutes</taxon>
        <taxon>Acidaminococcales</taxon>
        <taxon>Acidaminococcaceae</taxon>
        <taxon>Phascolarctobacterium</taxon>
    </lineage>
</organism>
<sequence>MRNVRTYANHIRLQLLQKAQVADKVLWRLVGGAYHEAGTNLITDFLEVKQAALAVFQAHAVWMQLGVMLRIRCFVAQQITVGACIEVCLIAGTAFFANGQCNGAVGMLLADGADDGADFVIRIIRILATLQHEGAEAEPIAFGAAGQDFLLRQTVAFREAVAGADTAVVAVVFAVVGEFNQTTDIDLVAVILTAEFISFAGEQLVDVRFSACYQRQQLCVA</sequence>
<proteinExistence type="predicted"/>
<dbReference type="AlphaFoldDB" id="E8LF16"/>
<evidence type="ECO:0000313" key="2">
    <source>
        <dbReference type="Proteomes" id="UP000004923"/>
    </source>
</evidence>
<comment type="caution">
    <text evidence="1">The sequence shown here is derived from an EMBL/GenBank/DDBJ whole genome shotgun (WGS) entry which is preliminary data.</text>
</comment>
<name>E8LF16_9FIRM</name>
<dbReference type="EMBL" id="AEVN01000067">
    <property type="protein sequence ID" value="EFY04579.1"/>
    <property type="molecule type" value="Genomic_DNA"/>
</dbReference>
<dbReference type="HOGENOM" id="CLU_1249660_0_0_9"/>
<protein>
    <submittedName>
        <fullName evidence="1">Uncharacterized protein</fullName>
    </submittedName>
</protein>
<gene>
    <name evidence="1" type="ORF">HMPREF9443_01451</name>
</gene>
<keyword evidence="2" id="KW-1185">Reference proteome</keyword>
<reference evidence="1 2" key="1">
    <citation type="submission" date="2011-01" db="EMBL/GenBank/DDBJ databases">
        <authorList>
            <person name="Weinstock G."/>
            <person name="Sodergren E."/>
            <person name="Clifton S."/>
            <person name="Fulton L."/>
            <person name="Fulton B."/>
            <person name="Courtney L."/>
            <person name="Fronick C."/>
            <person name="Harrison M."/>
            <person name="Strong C."/>
            <person name="Farmer C."/>
            <person name="Delahaunty K."/>
            <person name="Markovic C."/>
            <person name="Hall O."/>
            <person name="Minx P."/>
            <person name="Tomlinson C."/>
            <person name="Mitreva M."/>
            <person name="Hou S."/>
            <person name="Chen J."/>
            <person name="Wollam A."/>
            <person name="Pepin K.H."/>
            <person name="Johnson M."/>
            <person name="Bhonagiri V."/>
            <person name="Zhang X."/>
            <person name="Suruliraj S."/>
            <person name="Warren W."/>
            <person name="Chinwalla A."/>
            <person name="Mardis E.R."/>
            <person name="Wilson R.K."/>
        </authorList>
    </citation>
    <scope>NUCLEOTIDE SEQUENCE [LARGE SCALE GENOMIC DNA]</scope>
    <source>
        <strain evidence="1 2">YIT 12067</strain>
    </source>
</reference>
<accession>E8LF16</accession>
<evidence type="ECO:0000313" key="1">
    <source>
        <dbReference type="EMBL" id="EFY04579.1"/>
    </source>
</evidence>
<dbReference type="Proteomes" id="UP000004923">
    <property type="component" value="Unassembled WGS sequence"/>
</dbReference>